<dbReference type="Proteomes" id="UP000217199">
    <property type="component" value="Unassembled WGS sequence"/>
</dbReference>
<keyword evidence="2" id="KW-1185">Reference proteome</keyword>
<reference evidence="1 2" key="1">
    <citation type="journal article" date="2017" name="Mol. Ecol.">
        <title>Comparative and population genomic landscape of Phellinus noxius: A hypervariable fungus causing root rot in trees.</title>
        <authorList>
            <person name="Chung C.L."/>
            <person name="Lee T.J."/>
            <person name="Akiba M."/>
            <person name="Lee H.H."/>
            <person name="Kuo T.H."/>
            <person name="Liu D."/>
            <person name="Ke H.M."/>
            <person name="Yokoi T."/>
            <person name="Roa M.B."/>
            <person name="Lu M.J."/>
            <person name="Chang Y.Y."/>
            <person name="Ann P.J."/>
            <person name="Tsai J.N."/>
            <person name="Chen C.Y."/>
            <person name="Tzean S.S."/>
            <person name="Ota Y."/>
            <person name="Hattori T."/>
            <person name="Sahashi N."/>
            <person name="Liou R.F."/>
            <person name="Kikuchi T."/>
            <person name="Tsai I.J."/>
        </authorList>
    </citation>
    <scope>NUCLEOTIDE SEQUENCE [LARGE SCALE GENOMIC DNA]</scope>
    <source>
        <strain evidence="1 2">FFPRI411160</strain>
    </source>
</reference>
<gene>
    <name evidence="1" type="ORF">PNOK_0092300</name>
</gene>
<organism evidence="1 2">
    <name type="scientific">Pyrrhoderma noxium</name>
    <dbReference type="NCBI Taxonomy" id="2282107"/>
    <lineage>
        <taxon>Eukaryota</taxon>
        <taxon>Fungi</taxon>
        <taxon>Dikarya</taxon>
        <taxon>Basidiomycota</taxon>
        <taxon>Agaricomycotina</taxon>
        <taxon>Agaricomycetes</taxon>
        <taxon>Hymenochaetales</taxon>
        <taxon>Hymenochaetaceae</taxon>
        <taxon>Pyrrhoderma</taxon>
    </lineage>
</organism>
<protein>
    <submittedName>
        <fullName evidence="1">Uncharacterized protein</fullName>
    </submittedName>
</protein>
<accession>A0A286UWM4</accession>
<dbReference type="EMBL" id="NBII01000001">
    <property type="protein sequence ID" value="PAV23855.1"/>
    <property type="molecule type" value="Genomic_DNA"/>
</dbReference>
<dbReference type="AlphaFoldDB" id="A0A286UWM4"/>
<dbReference type="InParanoid" id="A0A286UWM4"/>
<name>A0A286UWM4_9AGAM</name>
<evidence type="ECO:0000313" key="1">
    <source>
        <dbReference type="EMBL" id="PAV23855.1"/>
    </source>
</evidence>
<comment type="caution">
    <text evidence="1">The sequence shown here is derived from an EMBL/GenBank/DDBJ whole genome shotgun (WGS) entry which is preliminary data.</text>
</comment>
<proteinExistence type="predicted"/>
<evidence type="ECO:0000313" key="2">
    <source>
        <dbReference type="Proteomes" id="UP000217199"/>
    </source>
</evidence>
<sequence length="125" mass="14031">MMDDVPAPASTTSSLYSYKIISTIHHSNNQGTTTRGRERRLTGPLRRIKHCLEHIIRDHLPHYSCLVVCGQRAVSSPAPTDAQSGYSETSPFADTASTISLLSTEECIRNHFYNRCKMLQISHRT</sequence>